<comment type="caution">
    <text evidence="3">The sequence shown here is derived from an EMBL/GenBank/DDBJ whole genome shotgun (WGS) entry which is preliminary data.</text>
</comment>
<proteinExistence type="predicted"/>
<evidence type="ECO:0000256" key="1">
    <source>
        <dbReference type="SAM" id="MobiDB-lite"/>
    </source>
</evidence>
<dbReference type="STRING" id="1220554.GCA_001552135_03589"/>
<feature type="compositionally biased region" description="Polar residues" evidence="1">
    <location>
        <begin position="1"/>
        <end position="17"/>
    </location>
</feature>
<dbReference type="InterPro" id="IPR007278">
    <property type="entry name" value="DUF397"/>
</dbReference>
<feature type="region of interest" description="Disordered" evidence="1">
    <location>
        <begin position="1"/>
        <end position="23"/>
    </location>
</feature>
<dbReference type="EMBL" id="VSFG01000001">
    <property type="protein sequence ID" value="TYB50043.1"/>
    <property type="molecule type" value="Genomic_DNA"/>
</dbReference>
<reference evidence="3 4" key="1">
    <citation type="submission" date="2019-08" db="EMBL/GenBank/DDBJ databases">
        <title>Actinomadura sp. nov. CYP1-5 isolated from mountain soil.</title>
        <authorList>
            <person name="Songsumanus A."/>
            <person name="Kuncharoen N."/>
            <person name="Kudo T."/>
            <person name="Yuki M."/>
            <person name="Igarashi Y."/>
            <person name="Tanasupawat S."/>
        </authorList>
    </citation>
    <scope>NUCLEOTIDE SEQUENCE [LARGE SCALE GENOMIC DNA]</scope>
    <source>
        <strain evidence="3 4">JCM 14158</strain>
    </source>
</reference>
<keyword evidence="4" id="KW-1185">Reference proteome</keyword>
<dbReference type="Pfam" id="PF04149">
    <property type="entry name" value="DUF397"/>
    <property type="match status" value="1"/>
</dbReference>
<sequence length="63" mass="7092">MEMGSIRTTWRKSSYSGANGGECIEVSSRRPHIALRDSKDVDGPELVISNNDFRHLTETLKNQ</sequence>
<dbReference type="Proteomes" id="UP000323380">
    <property type="component" value="Unassembled WGS sequence"/>
</dbReference>
<gene>
    <name evidence="3" type="ORF">FXF69_10895</name>
</gene>
<name>A0A5D0NZ99_9ACTN</name>
<evidence type="ECO:0000313" key="4">
    <source>
        <dbReference type="Proteomes" id="UP000323380"/>
    </source>
</evidence>
<dbReference type="AlphaFoldDB" id="A0A5D0NZ99"/>
<protein>
    <submittedName>
        <fullName evidence="3">DUF397 domain-containing protein</fullName>
    </submittedName>
</protein>
<accession>A0A5D0NZ99</accession>
<organism evidence="3 4">
    <name type="scientific">Actinomadura chibensis</name>
    <dbReference type="NCBI Taxonomy" id="392828"/>
    <lineage>
        <taxon>Bacteria</taxon>
        <taxon>Bacillati</taxon>
        <taxon>Actinomycetota</taxon>
        <taxon>Actinomycetes</taxon>
        <taxon>Streptosporangiales</taxon>
        <taxon>Thermomonosporaceae</taxon>
        <taxon>Actinomadura</taxon>
    </lineage>
</organism>
<feature type="domain" description="DUF397" evidence="2">
    <location>
        <begin position="9"/>
        <end position="61"/>
    </location>
</feature>
<evidence type="ECO:0000259" key="2">
    <source>
        <dbReference type="Pfam" id="PF04149"/>
    </source>
</evidence>
<evidence type="ECO:0000313" key="3">
    <source>
        <dbReference type="EMBL" id="TYB50043.1"/>
    </source>
</evidence>